<dbReference type="EMBL" id="JAFFZM010000004">
    <property type="protein sequence ID" value="MBO8198412.1"/>
    <property type="molecule type" value="Genomic_DNA"/>
</dbReference>
<dbReference type="RefSeq" id="WP_209210144.1">
    <property type="nucleotide sequence ID" value="NZ_JAFFZM010000004.1"/>
</dbReference>
<keyword evidence="3" id="KW-1185">Reference proteome</keyword>
<organism evidence="2 3">
    <name type="scientific">Streptomyces smyrnaeus</name>
    <dbReference type="NCBI Taxonomy" id="1387713"/>
    <lineage>
        <taxon>Bacteria</taxon>
        <taxon>Bacillati</taxon>
        <taxon>Actinomycetota</taxon>
        <taxon>Actinomycetes</taxon>
        <taxon>Kitasatosporales</taxon>
        <taxon>Streptomycetaceae</taxon>
        <taxon>Streptomyces</taxon>
    </lineage>
</organism>
<comment type="caution">
    <text evidence="2">The sequence shown here is derived from an EMBL/GenBank/DDBJ whole genome shotgun (WGS) entry which is preliminary data.</text>
</comment>
<dbReference type="Proteomes" id="UP000721954">
    <property type="component" value="Unassembled WGS sequence"/>
</dbReference>
<evidence type="ECO:0000313" key="2">
    <source>
        <dbReference type="EMBL" id="MBO8198412.1"/>
    </source>
</evidence>
<evidence type="ECO:0000313" key="3">
    <source>
        <dbReference type="Proteomes" id="UP000721954"/>
    </source>
</evidence>
<reference evidence="2 3" key="1">
    <citation type="submission" date="2021-02" db="EMBL/GenBank/DDBJ databases">
        <title>Streptomyces spirodelae sp. nov., isolated from duckweed.</title>
        <authorList>
            <person name="Saimee Y."/>
            <person name="Duangmal K."/>
        </authorList>
    </citation>
    <scope>NUCLEOTIDE SEQUENCE [LARGE SCALE GENOMIC DNA]</scope>
    <source>
        <strain evidence="2 3">DSM 42105</strain>
    </source>
</reference>
<dbReference type="GeneID" id="96258711"/>
<dbReference type="CDD" id="cd06587">
    <property type="entry name" value="VOC"/>
    <property type="match status" value="1"/>
</dbReference>
<proteinExistence type="predicted"/>
<feature type="domain" description="VOC" evidence="1">
    <location>
        <begin position="3"/>
        <end position="120"/>
    </location>
</feature>
<dbReference type="SUPFAM" id="SSF54593">
    <property type="entry name" value="Glyoxalase/Bleomycin resistance protein/Dihydroxybiphenyl dioxygenase"/>
    <property type="match status" value="1"/>
</dbReference>
<dbReference type="PANTHER" id="PTHR35908">
    <property type="entry name" value="HYPOTHETICAL FUSION PROTEIN"/>
    <property type="match status" value="1"/>
</dbReference>
<accession>A0ABS3XTW4</accession>
<dbReference type="PROSITE" id="PS51819">
    <property type="entry name" value="VOC"/>
    <property type="match status" value="1"/>
</dbReference>
<dbReference type="InterPro" id="IPR037523">
    <property type="entry name" value="VOC_core"/>
</dbReference>
<dbReference type="PANTHER" id="PTHR35908:SF1">
    <property type="entry name" value="CONSERVED PROTEIN"/>
    <property type="match status" value="1"/>
</dbReference>
<protein>
    <submittedName>
        <fullName evidence="2">VOC family protein</fullName>
    </submittedName>
</protein>
<dbReference type="InterPro" id="IPR029068">
    <property type="entry name" value="Glyas_Bleomycin-R_OHBP_Dase"/>
</dbReference>
<name>A0ABS3XTW4_9ACTN</name>
<gene>
    <name evidence="2" type="ORF">JW613_08840</name>
</gene>
<dbReference type="InterPro" id="IPR041581">
    <property type="entry name" value="Glyoxalase_6"/>
</dbReference>
<dbReference type="Pfam" id="PF18029">
    <property type="entry name" value="Glyoxalase_6"/>
    <property type="match status" value="1"/>
</dbReference>
<dbReference type="Gene3D" id="3.10.180.10">
    <property type="entry name" value="2,3-Dihydroxybiphenyl 1,2-Dioxygenase, domain 1"/>
    <property type="match status" value="1"/>
</dbReference>
<sequence>MLRLGFPVIGVTDLPRAVAFWTEALNLVATEEWKSETWRTLNHADGSGRALALLCSASPVEPRPRLHLDLFTDTAEEQQAEVRRLVDLGAQVVDWDLYPPEPDFVVLADPDGNRFCVVDLSHAPSGPGGTVAEE</sequence>
<evidence type="ECO:0000259" key="1">
    <source>
        <dbReference type="PROSITE" id="PS51819"/>
    </source>
</evidence>